<dbReference type="PROSITE" id="PS50889">
    <property type="entry name" value="S4"/>
    <property type="match status" value="1"/>
</dbReference>
<dbReference type="AlphaFoldDB" id="A0A9P5Z1R2"/>
<evidence type="ECO:0000256" key="3">
    <source>
        <dbReference type="ARBA" id="ARBA00022884"/>
    </source>
</evidence>
<feature type="compositionally biased region" description="Basic and acidic residues" evidence="7">
    <location>
        <begin position="470"/>
        <end position="482"/>
    </location>
</feature>
<proteinExistence type="inferred from homology"/>
<feature type="compositionally biased region" description="Basic and acidic residues" evidence="7">
    <location>
        <begin position="297"/>
        <end position="320"/>
    </location>
</feature>
<dbReference type="InterPro" id="IPR036986">
    <property type="entry name" value="S4_RNA-bd_sf"/>
</dbReference>
<dbReference type="PROSITE" id="PS00632">
    <property type="entry name" value="RIBOSOMAL_S4"/>
    <property type="match status" value="1"/>
</dbReference>
<keyword evidence="2 6" id="KW-0699">rRNA-binding</keyword>
<dbReference type="PANTHER" id="PTHR11831">
    <property type="entry name" value="30S 40S RIBOSOMAL PROTEIN"/>
    <property type="match status" value="1"/>
</dbReference>
<dbReference type="CDD" id="cd00165">
    <property type="entry name" value="S4"/>
    <property type="match status" value="1"/>
</dbReference>
<keyword evidence="5" id="KW-0687">Ribonucleoprotein</keyword>
<evidence type="ECO:0000256" key="7">
    <source>
        <dbReference type="SAM" id="MobiDB-lite"/>
    </source>
</evidence>
<dbReference type="OrthoDB" id="3356781at2759"/>
<dbReference type="InterPro" id="IPR018079">
    <property type="entry name" value="Ribosomal_uS4_CS"/>
</dbReference>
<evidence type="ECO:0000256" key="1">
    <source>
        <dbReference type="ARBA" id="ARBA00007465"/>
    </source>
</evidence>
<feature type="compositionally biased region" description="Low complexity" evidence="7">
    <location>
        <begin position="287"/>
        <end position="296"/>
    </location>
</feature>
<evidence type="ECO:0000313" key="10">
    <source>
        <dbReference type="Proteomes" id="UP000807469"/>
    </source>
</evidence>
<gene>
    <name evidence="9" type="ORF">BDN70DRAFT_932517</name>
</gene>
<dbReference type="GO" id="GO:0005763">
    <property type="term" value="C:mitochondrial small ribosomal subunit"/>
    <property type="evidence" value="ECO:0007669"/>
    <property type="project" value="TreeGrafter"/>
</dbReference>
<dbReference type="SUPFAM" id="SSF55174">
    <property type="entry name" value="Alpha-L RNA-binding motif"/>
    <property type="match status" value="1"/>
</dbReference>
<dbReference type="GO" id="GO:0003735">
    <property type="term" value="F:structural constituent of ribosome"/>
    <property type="evidence" value="ECO:0007669"/>
    <property type="project" value="TreeGrafter"/>
</dbReference>
<dbReference type="GO" id="GO:0042274">
    <property type="term" value="P:ribosomal small subunit biogenesis"/>
    <property type="evidence" value="ECO:0007669"/>
    <property type="project" value="TreeGrafter"/>
</dbReference>
<comment type="caution">
    <text evidence="9">The sequence shown here is derived from an EMBL/GenBank/DDBJ whole genome shotgun (WGS) entry which is preliminary data.</text>
</comment>
<dbReference type="Proteomes" id="UP000807469">
    <property type="component" value="Unassembled WGS sequence"/>
</dbReference>
<dbReference type="InterPro" id="IPR022801">
    <property type="entry name" value="Ribosomal_uS4"/>
</dbReference>
<feature type="compositionally biased region" description="Low complexity" evidence="7">
    <location>
        <begin position="255"/>
        <end position="278"/>
    </location>
</feature>
<dbReference type="EMBL" id="MU155211">
    <property type="protein sequence ID" value="KAF9479539.1"/>
    <property type="molecule type" value="Genomic_DNA"/>
</dbReference>
<comment type="similarity">
    <text evidence="1">Belongs to the universal ribosomal protein uS4 family.</text>
</comment>
<dbReference type="InterPro" id="IPR002942">
    <property type="entry name" value="S4_RNA-bd"/>
</dbReference>
<sequence>MRNKNVLNLRRSLPCMVRQIRDSTCFARFSTDGILWLLVILKLCSWREQSWSPKNLYNLWKRTVGPKASELTFKLTTEQTVFQQRWRSKAAVRAYHGDFIPEKVFKRWYLPQTIPDVRPRREVFSGGDKLDLEEFARRKLRAKQKEKDQEEEIEKKGMAPVGSLMFVEVERRLDVFLFRCCFVHSVYEARRLIIHGYVKLNGRKHNKANTRLAPGDMVTVDPDAIRFFKKPHGPYDNVNGTRLVETEAAEAVAVEEAATEAEAATETSTSSEGSIEASPETLETIEAQESSETSPETQEKPAEAAPVETKEAESTDVAPKADKKANLTPFYLPQYASPWLYIPAYIEVSFLACSAVYVRHPTARPGYSEIPTPYDADGALVRYAWEWYMQRRPRMRSQSQLARMPEDRVITVTQALHRDWARTIDPGWTLDPYHEKDAAGYEQRKRAREARKAKGRLIRESRLAQAAEAGEVRDAAPHLDAA</sequence>
<dbReference type="GO" id="GO:0019843">
    <property type="term" value="F:rRNA binding"/>
    <property type="evidence" value="ECO:0007669"/>
    <property type="project" value="UniProtKB-KW"/>
</dbReference>
<name>A0A9P5Z1R2_9AGAR</name>
<reference evidence="9" key="1">
    <citation type="submission" date="2020-11" db="EMBL/GenBank/DDBJ databases">
        <authorList>
            <consortium name="DOE Joint Genome Institute"/>
            <person name="Ahrendt S."/>
            <person name="Riley R."/>
            <person name="Andreopoulos W."/>
            <person name="Labutti K."/>
            <person name="Pangilinan J."/>
            <person name="Ruiz-Duenas F.J."/>
            <person name="Barrasa J.M."/>
            <person name="Sanchez-Garcia M."/>
            <person name="Camarero S."/>
            <person name="Miyauchi S."/>
            <person name="Serrano A."/>
            <person name="Linde D."/>
            <person name="Babiker R."/>
            <person name="Drula E."/>
            <person name="Ayuso-Fernandez I."/>
            <person name="Pacheco R."/>
            <person name="Padilla G."/>
            <person name="Ferreira P."/>
            <person name="Barriuso J."/>
            <person name="Kellner H."/>
            <person name="Castanera R."/>
            <person name="Alfaro M."/>
            <person name="Ramirez L."/>
            <person name="Pisabarro A.G."/>
            <person name="Kuo A."/>
            <person name="Tritt A."/>
            <person name="Lipzen A."/>
            <person name="He G."/>
            <person name="Yan M."/>
            <person name="Ng V."/>
            <person name="Cullen D."/>
            <person name="Martin F."/>
            <person name="Rosso M.-N."/>
            <person name="Henrissat B."/>
            <person name="Hibbett D."/>
            <person name="Martinez A.T."/>
            <person name="Grigoriev I.V."/>
        </authorList>
    </citation>
    <scope>NUCLEOTIDE SEQUENCE</scope>
    <source>
        <strain evidence="9">CIRM-BRFM 674</strain>
    </source>
</reference>
<keyword evidence="4" id="KW-0689">Ribosomal protein</keyword>
<accession>A0A9P5Z1R2</accession>
<dbReference type="SMART" id="SM00363">
    <property type="entry name" value="S4"/>
    <property type="match status" value="1"/>
</dbReference>
<feature type="compositionally biased region" description="Basic residues" evidence="7">
    <location>
        <begin position="445"/>
        <end position="456"/>
    </location>
</feature>
<evidence type="ECO:0000256" key="5">
    <source>
        <dbReference type="ARBA" id="ARBA00023274"/>
    </source>
</evidence>
<evidence type="ECO:0000313" key="9">
    <source>
        <dbReference type="EMBL" id="KAF9479539.1"/>
    </source>
</evidence>
<keyword evidence="10" id="KW-1185">Reference proteome</keyword>
<dbReference type="Pfam" id="PF01479">
    <property type="entry name" value="S4"/>
    <property type="match status" value="1"/>
</dbReference>
<evidence type="ECO:0000256" key="6">
    <source>
        <dbReference type="PROSITE-ProRule" id="PRU00182"/>
    </source>
</evidence>
<feature type="region of interest" description="Disordered" evidence="7">
    <location>
        <begin position="439"/>
        <end position="482"/>
    </location>
</feature>
<evidence type="ECO:0000256" key="2">
    <source>
        <dbReference type="ARBA" id="ARBA00022730"/>
    </source>
</evidence>
<evidence type="ECO:0000259" key="8">
    <source>
        <dbReference type="SMART" id="SM00363"/>
    </source>
</evidence>
<evidence type="ECO:0000256" key="4">
    <source>
        <dbReference type="ARBA" id="ARBA00022980"/>
    </source>
</evidence>
<organism evidence="9 10">
    <name type="scientific">Pholiota conissans</name>
    <dbReference type="NCBI Taxonomy" id="109636"/>
    <lineage>
        <taxon>Eukaryota</taxon>
        <taxon>Fungi</taxon>
        <taxon>Dikarya</taxon>
        <taxon>Basidiomycota</taxon>
        <taxon>Agaricomycotina</taxon>
        <taxon>Agaricomycetes</taxon>
        <taxon>Agaricomycetidae</taxon>
        <taxon>Agaricales</taxon>
        <taxon>Agaricineae</taxon>
        <taxon>Strophariaceae</taxon>
        <taxon>Pholiota</taxon>
    </lineage>
</organism>
<dbReference type="PANTHER" id="PTHR11831:SF4">
    <property type="entry name" value="SMALL RIBOSOMAL SUBUNIT PROTEIN US4M"/>
    <property type="match status" value="1"/>
</dbReference>
<keyword evidence="3 6" id="KW-0694">RNA-binding</keyword>
<dbReference type="Gene3D" id="3.10.290.10">
    <property type="entry name" value="RNA-binding S4 domain"/>
    <property type="match status" value="1"/>
</dbReference>
<feature type="domain" description="RNA-binding S4" evidence="8">
    <location>
        <begin position="171"/>
        <end position="234"/>
    </location>
</feature>
<protein>
    <submittedName>
        <fullName evidence="9">Alpha-L RNA-binding motif-containing protein</fullName>
    </submittedName>
</protein>
<feature type="region of interest" description="Disordered" evidence="7">
    <location>
        <begin position="255"/>
        <end position="320"/>
    </location>
</feature>